<sequence length="635" mass="71850">MENLGISECKYLDKEKLKMKPNRNRPWYVYLSSVVLGFTLPIVGLVNNSSVLVASQVSRETASNSSVINVDKLENNDKNLIALTEKSSTKPTKFWWLHGASVSQIKSKINQGYRIIDWEVEKTSPLRFSVAMVRNKGEYAKKWWWYYGLSSQQVKEKLNTNKARIIDLEIYRLNGQKKYAVALVSNTGADAKSWWYYSDSSIKNIIEKTKVNKARIVDLDTYVVGGKRLYSAVMIKNTGSDRKAWWYYYNVLPSFINSKLKENKARLVDIERHGDNKFMVVMEKSQGQTWWWYYGKTATQVNQLWQQNQARIFDIEPYTVNGKKRFAVLMLNNANLLTTRIGEMLRNNTDGVSGLYLKKVNGSVLASLKADISFYPASTIKVLEHLHAMKQVEAGKVNLNSTKVKVYLDRADSCSDNHAGQKFEQENLRETLKKMMKNSNNQSTNAIQELFGNGKANVGRNTINQTAYNSLGMSKKTALNHKFACGGPSNDPANSLTLKDLGKLYEKVSTGVFTSNSNRDTFYELMLNRRGRILTVIDEEASKLGLSTNTVKSFKSKVKTAGKGGSFTTGNGKKYTSIGGWVKLPFQNGNSVTTRDYVFGLFIDKADTINDGFGIWSARAELLRDEIRKALVTFK</sequence>
<dbReference type="GO" id="GO:0046677">
    <property type="term" value="P:response to antibiotic"/>
    <property type="evidence" value="ECO:0007669"/>
    <property type="project" value="InterPro"/>
</dbReference>
<evidence type="ECO:0000256" key="1">
    <source>
        <dbReference type="SAM" id="Phobius"/>
    </source>
</evidence>
<dbReference type="PANTHER" id="PTHR35333:SF3">
    <property type="entry name" value="BETA-LACTAMASE-TYPE TRANSPEPTIDASE FOLD CONTAINING PROTEIN"/>
    <property type="match status" value="1"/>
</dbReference>
<dbReference type="EMBL" id="LMTZ01000018">
    <property type="protein sequence ID" value="KST69608.1"/>
    <property type="molecule type" value="Genomic_DNA"/>
</dbReference>
<dbReference type="Proteomes" id="UP000053372">
    <property type="component" value="Unassembled WGS sequence"/>
</dbReference>
<gene>
    <name evidence="4" type="ORF">BC008_04715</name>
    <name evidence="3" type="ORF">BC008_07225</name>
</gene>
<dbReference type="InterPro" id="IPR012338">
    <property type="entry name" value="Beta-lactam/transpept-like"/>
</dbReference>
<keyword evidence="1" id="KW-0812">Transmembrane</keyword>
<reference evidence="3 5" key="1">
    <citation type="journal article" date="2015" name="Genome Announc.">
        <title>Draft Genome of the Euendolithic (true boring) Cyanobacterium Mastigocoleus testarum strain BC008.</title>
        <authorList>
            <person name="Guida B.S."/>
            <person name="Garcia-Pichel F."/>
        </authorList>
    </citation>
    <scope>NUCLEOTIDE SEQUENCE [LARGE SCALE GENOMIC DNA]</scope>
    <source>
        <strain evidence="3 5">BC008</strain>
    </source>
</reference>
<dbReference type="GO" id="GO:0030655">
    <property type="term" value="P:beta-lactam antibiotic catabolic process"/>
    <property type="evidence" value="ECO:0007669"/>
    <property type="project" value="InterPro"/>
</dbReference>
<accession>A0A0V7ZBE9</accession>
<proteinExistence type="predicted"/>
<dbReference type="EMBL" id="LMTZ01000170">
    <property type="protein sequence ID" value="KST61829.1"/>
    <property type="molecule type" value="Genomic_DNA"/>
</dbReference>
<dbReference type="Gene3D" id="3.40.710.10">
    <property type="entry name" value="DD-peptidase/beta-lactamase superfamily"/>
    <property type="match status" value="1"/>
</dbReference>
<evidence type="ECO:0000313" key="4">
    <source>
        <dbReference type="EMBL" id="KST69608.1"/>
    </source>
</evidence>
<dbReference type="InterPro" id="IPR045155">
    <property type="entry name" value="Beta-lactam_cat"/>
</dbReference>
<dbReference type="InterPro" id="IPR000871">
    <property type="entry name" value="Beta-lactam_class-A"/>
</dbReference>
<evidence type="ECO:0000259" key="2">
    <source>
        <dbReference type="Pfam" id="PF13354"/>
    </source>
</evidence>
<dbReference type="PANTHER" id="PTHR35333">
    <property type="entry name" value="BETA-LACTAMASE"/>
    <property type="match status" value="1"/>
</dbReference>
<keyword evidence="5" id="KW-1185">Reference proteome</keyword>
<keyword evidence="1" id="KW-0472">Membrane</keyword>
<protein>
    <recommendedName>
        <fullName evidence="2">Beta-lactamase class A catalytic domain-containing protein</fullName>
    </recommendedName>
</protein>
<evidence type="ECO:0000313" key="5">
    <source>
        <dbReference type="Proteomes" id="UP000053372"/>
    </source>
</evidence>
<feature type="transmembrane region" description="Helical" evidence="1">
    <location>
        <begin position="27"/>
        <end position="46"/>
    </location>
</feature>
<keyword evidence="1" id="KW-1133">Transmembrane helix</keyword>
<name>A0A0V7ZBE9_9CYAN</name>
<dbReference type="GO" id="GO:0008800">
    <property type="term" value="F:beta-lactamase activity"/>
    <property type="evidence" value="ECO:0007669"/>
    <property type="project" value="InterPro"/>
</dbReference>
<dbReference type="SUPFAM" id="SSF56601">
    <property type="entry name" value="beta-lactamase/transpeptidase-like"/>
    <property type="match status" value="1"/>
</dbReference>
<organism evidence="3 5">
    <name type="scientific">Mastigocoleus testarum BC008</name>
    <dbReference type="NCBI Taxonomy" id="371196"/>
    <lineage>
        <taxon>Bacteria</taxon>
        <taxon>Bacillati</taxon>
        <taxon>Cyanobacteriota</taxon>
        <taxon>Cyanophyceae</taxon>
        <taxon>Nostocales</taxon>
        <taxon>Hapalosiphonaceae</taxon>
        <taxon>Mastigocoleus</taxon>
    </lineage>
</organism>
<comment type="caution">
    <text evidence="3">The sequence shown here is derived from an EMBL/GenBank/DDBJ whole genome shotgun (WGS) entry which is preliminary data.</text>
</comment>
<feature type="domain" description="Beta-lactamase class A catalytic" evidence="2">
    <location>
        <begin position="355"/>
        <end position="529"/>
    </location>
</feature>
<evidence type="ECO:0000313" key="3">
    <source>
        <dbReference type="EMBL" id="KST61829.1"/>
    </source>
</evidence>
<dbReference type="Pfam" id="PF13354">
    <property type="entry name" value="Beta-lactamase2"/>
    <property type="match status" value="1"/>
</dbReference>
<dbReference type="AlphaFoldDB" id="A0A0V7ZBE9"/>